<protein>
    <submittedName>
        <fullName evidence="4">DUF3566 domain-containing protein</fullName>
    </submittedName>
</protein>
<sequence length="156" mass="16008">MSSAERTAAGSSGTPTSAAKPAAGARPGTRGGGVDAVPRRVRLTLSRIDPWSVTKLSFLLSVAVGIALVVATGVVWSVLNGMGVFTDLDGLFRDIVGSEIQIDLLDYVGFSKVISLATVVAVIDVILLTALSTLVAFLYNVCSALVGGLQVTLSDD</sequence>
<evidence type="ECO:0000259" key="3">
    <source>
        <dbReference type="Pfam" id="PF12089"/>
    </source>
</evidence>
<feature type="domain" description="DUF3566" evidence="3">
    <location>
        <begin position="38"/>
        <end position="155"/>
    </location>
</feature>
<organism evidence="4 5">
    <name type="scientific">Kineococcus gynurae</name>
    <dbReference type="NCBI Taxonomy" id="452979"/>
    <lineage>
        <taxon>Bacteria</taxon>
        <taxon>Bacillati</taxon>
        <taxon>Actinomycetota</taxon>
        <taxon>Actinomycetes</taxon>
        <taxon>Kineosporiales</taxon>
        <taxon>Kineosporiaceae</taxon>
        <taxon>Kineococcus</taxon>
    </lineage>
</organism>
<gene>
    <name evidence="4" type="ORF">ACFFVI_09465</name>
</gene>
<keyword evidence="2" id="KW-0812">Transmembrane</keyword>
<dbReference type="InterPro" id="IPR021949">
    <property type="entry name" value="DUF3566_TM"/>
</dbReference>
<feature type="transmembrane region" description="Helical" evidence="2">
    <location>
        <begin position="113"/>
        <end position="139"/>
    </location>
</feature>
<evidence type="ECO:0000256" key="1">
    <source>
        <dbReference type="SAM" id="MobiDB-lite"/>
    </source>
</evidence>
<feature type="transmembrane region" description="Helical" evidence="2">
    <location>
        <begin position="56"/>
        <end position="79"/>
    </location>
</feature>
<evidence type="ECO:0000256" key="2">
    <source>
        <dbReference type="SAM" id="Phobius"/>
    </source>
</evidence>
<reference evidence="4 5" key="1">
    <citation type="submission" date="2024-09" db="EMBL/GenBank/DDBJ databases">
        <authorList>
            <person name="Sun Q."/>
            <person name="Mori K."/>
        </authorList>
    </citation>
    <scope>NUCLEOTIDE SEQUENCE [LARGE SCALE GENOMIC DNA]</scope>
    <source>
        <strain evidence="4 5">TISTR 1856</strain>
    </source>
</reference>
<dbReference type="Proteomes" id="UP001589748">
    <property type="component" value="Unassembled WGS sequence"/>
</dbReference>
<name>A0ABV5LSY5_9ACTN</name>
<feature type="compositionally biased region" description="Low complexity" evidence="1">
    <location>
        <begin position="7"/>
        <end position="28"/>
    </location>
</feature>
<accession>A0ABV5LSY5</accession>
<comment type="caution">
    <text evidence="4">The sequence shown here is derived from an EMBL/GenBank/DDBJ whole genome shotgun (WGS) entry which is preliminary data.</text>
</comment>
<keyword evidence="2" id="KW-1133">Transmembrane helix</keyword>
<dbReference type="RefSeq" id="WP_380134918.1">
    <property type="nucleotide sequence ID" value="NZ_JBHLUI010000003.1"/>
</dbReference>
<dbReference type="Pfam" id="PF12089">
    <property type="entry name" value="DUF3566"/>
    <property type="match status" value="1"/>
</dbReference>
<keyword evidence="5" id="KW-1185">Reference proteome</keyword>
<proteinExistence type="predicted"/>
<evidence type="ECO:0000313" key="5">
    <source>
        <dbReference type="Proteomes" id="UP001589748"/>
    </source>
</evidence>
<evidence type="ECO:0000313" key="4">
    <source>
        <dbReference type="EMBL" id="MFB9377197.1"/>
    </source>
</evidence>
<keyword evidence="2" id="KW-0472">Membrane</keyword>
<feature type="region of interest" description="Disordered" evidence="1">
    <location>
        <begin position="1"/>
        <end position="35"/>
    </location>
</feature>
<dbReference type="EMBL" id="JBHMDM010000004">
    <property type="protein sequence ID" value="MFB9377197.1"/>
    <property type="molecule type" value="Genomic_DNA"/>
</dbReference>